<feature type="transmembrane region" description="Helical" evidence="1">
    <location>
        <begin position="43"/>
        <end position="62"/>
    </location>
</feature>
<keyword evidence="3" id="KW-1185">Reference proteome</keyword>
<feature type="transmembrane region" description="Helical" evidence="1">
    <location>
        <begin position="112"/>
        <end position="135"/>
    </location>
</feature>
<dbReference type="Proteomes" id="UP000030428">
    <property type="component" value="Unassembled WGS sequence"/>
</dbReference>
<sequence>MNKKYKTSKLVTWVLFSVVFALLPFLVNYLLGISRGEKITLELLFGGGEILLASITLCGIALGELFEVASSPAATPPALTKFIGLCSLLIIIISSLYYANVSFGGIDLKRDIVATVSLWLFIFSVITSSCCIFITENVTTTENKEN</sequence>
<evidence type="ECO:0000313" key="2">
    <source>
        <dbReference type="EMBL" id="KHD05242.1"/>
    </source>
</evidence>
<keyword evidence="1" id="KW-1133">Transmembrane helix</keyword>
<evidence type="ECO:0008006" key="4">
    <source>
        <dbReference type="Google" id="ProtNLM"/>
    </source>
</evidence>
<name>A0A0A6PFN5_9GAMM</name>
<feature type="transmembrane region" description="Helical" evidence="1">
    <location>
        <begin position="12"/>
        <end position="31"/>
    </location>
</feature>
<protein>
    <recommendedName>
        <fullName evidence="4">Transmembrane protein</fullName>
    </recommendedName>
</protein>
<evidence type="ECO:0000313" key="3">
    <source>
        <dbReference type="Proteomes" id="UP000030428"/>
    </source>
</evidence>
<evidence type="ECO:0000256" key="1">
    <source>
        <dbReference type="SAM" id="Phobius"/>
    </source>
</evidence>
<organism evidence="2 3">
    <name type="scientific">Candidatus Thiomargarita nelsonii</name>
    <dbReference type="NCBI Taxonomy" id="1003181"/>
    <lineage>
        <taxon>Bacteria</taxon>
        <taxon>Pseudomonadati</taxon>
        <taxon>Pseudomonadota</taxon>
        <taxon>Gammaproteobacteria</taxon>
        <taxon>Thiotrichales</taxon>
        <taxon>Thiotrichaceae</taxon>
        <taxon>Thiomargarita</taxon>
    </lineage>
</organism>
<proteinExistence type="predicted"/>
<keyword evidence="1" id="KW-0812">Transmembrane</keyword>
<accession>A0A0A6PFN5</accession>
<dbReference type="AlphaFoldDB" id="A0A0A6PFN5"/>
<keyword evidence="1" id="KW-0472">Membrane</keyword>
<comment type="caution">
    <text evidence="2">The sequence shown here is derived from an EMBL/GenBank/DDBJ whole genome shotgun (WGS) entry which is preliminary data.</text>
</comment>
<gene>
    <name evidence="2" type="ORF">PN36_20600</name>
</gene>
<feature type="transmembrane region" description="Helical" evidence="1">
    <location>
        <begin position="82"/>
        <end position="100"/>
    </location>
</feature>
<dbReference type="EMBL" id="JSZA02000089">
    <property type="protein sequence ID" value="KHD05242.1"/>
    <property type="molecule type" value="Genomic_DNA"/>
</dbReference>
<reference evidence="2 3" key="1">
    <citation type="journal article" date="2016" name="Front. Microbiol.">
        <title>Single-Cell (Meta-)Genomics of a Dimorphic Candidatus Thiomargarita nelsonii Reveals Genomic Plasticity.</title>
        <authorList>
            <person name="Flood B.E."/>
            <person name="Fliss P."/>
            <person name="Jones D.S."/>
            <person name="Dick G.J."/>
            <person name="Jain S."/>
            <person name="Kaster A.K."/>
            <person name="Winkel M."/>
            <person name="Mussmann M."/>
            <person name="Bailey J."/>
        </authorList>
    </citation>
    <scope>NUCLEOTIDE SEQUENCE [LARGE SCALE GENOMIC DNA]</scope>
    <source>
        <strain evidence="2">Hydrate Ridge</strain>
    </source>
</reference>